<dbReference type="InterPro" id="IPR028883">
    <property type="entry name" value="tRNA_aden_deaminase"/>
</dbReference>
<sequence length="153" mass="16882">MIRKPEYYMHRALELATEAGAAGEVPVGALVVDSQGEIIGKGRNACISECDASAHAEVQAIREAGKRLGNYRLTGCDLYVTLEPCTQCVGTLINARIRKVFYGVKEPRTGALASVCNLAAQPWYNHQLEVQGGLLKKQCRELLEDFFKQRRSL</sequence>
<dbReference type="EMBL" id="FOLH01000004">
    <property type="protein sequence ID" value="SFC26634.1"/>
    <property type="molecule type" value="Genomic_DNA"/>
</dbReference>
<feature type="binding site" evidence="8">
    <location>
        <position position="88"/>
    </location>
    <ligand>
        <name>Zn(2+)</name>
        <dbReference type="ChEBI" id="CHEBI:29105"/>
        <note>catalytic</note>
    </ligand>
</feature>
<evidence type="ECO:0000256" key="1">
    <source>
        <dbReference type="ARBA" id="ARBA00010669"/>
    </source>
</evidence>
<dbReference type="PROSITE" id="PS00903">
    <property type="entry name" value="CYT_DCMP_DEAMINASES_1"/>
    <property type="match status" value="1"/>
</dbReference>
<comment type="similarity">
    <text evidence="1">Belongs to the cytidine and deoxycytidylate deaminase family. ADAT2 subfamily.</text>
</comment>
<dbReference type="EC" id="3.5.4.33" evidence="8"/>
<dbReference type="InterPro" id="IPR002125">
    <property type="entry name" value="CMP_dCMP_dom"/>
</dbReference>
<comment type="function">
    <text evidence="8">Catalyzes the deamination of adenosine to inosine at the wobble position 34 of tRNA(Arg2).</text>
</comment>
<protein>
    <recommendedName>
        <fullName evidence="8">tRNA-specific adenosine deaminase</fullName>
        <ecNumber evidence="8">3.5.4.33</ecNumber>
    </recommendedName>
</protein>
<evidence type="ECO:0000256" key="8">
    <source>
        <dbReference type="HAMAP-Rule" id="MF_00972"/>
    </source>
</evidence>
<evidence type="ECO:0000256" key="6">
    <source>
        <dbReference type="ARBA" id="ARBA00022833"/>
    </source>
</evidence>
<evidence type="ECO:0000256" key="4">
    <source>
        <dbReference type="ARBA" id="ARBA00022723"/>
    </source>
</evidence>
<evidence type="ECO:0000313" key="10">
    <source>
        <dbReference type="EMBL" id="SFC26634.1"/>
    </source>
</evidence>
<gene>
    <name evidence="8" type="primary">tadA</name>
    <name evidence="10" type="ORF">SAMN05660443_1984</name>
</gene>
<comment type="catalytic activity">
    <reaction evidence="7 8">
        <text>adenosine(34) in tRNA + H2O + H(+) = inosine(34) in tRNA + NH4(+)</text>
        <dbReference type="Rhea" id="RHEA:43168"/>
        <dbReference type="Rhea" id="RHEA-COMP:10373"/>
        <dbReference type="Rhea" id="RHEA-COMP:10374"/>
        <dbReference type="ChEBI" id="CHEBI:15377"/>
        <dbReference type="ChEBI" id="CHEBI:15378"/>
        <dbReference type="ChEBI" id="CHEBI:28938"/>
        <dbReference type="ChEBI" id="CHEBI:74411"/>
        <dbReference type="ChEBI" id="CHEBI:82852"/>
        <dbReference type="EC" id="3.5.4.33"/>
    </reaction>
</comment>
<dbReference type="GO" id="GO:0002100">
    <property type="term" value="P:tRNA wobble adenosine to inosine editing"/>
    <property type="evidence" value="ECO:0007669"/>
    <property type="project" value="UniProtKB-UniRule"/>
</dbReference>
<comment type="cofactor">
    <cofactor evidence="8">
        <name>Zn(2+)</name>
        <dbReference type="ChEBI" id="CHEBI:29105"/>
    </cofactor>
    <text evidence="8">Binds 1 zinc ion per subunit.</text>
</comment>
<dbReference type="GO" id="GO:0052717">
    <property type="term" value="F:tRNA-specific adenosine-34 deaminase activity"/>
    <property type="evidence" value="ECO:0007669"/>
    <property type="project" value="UniProtKB-UniRule"/>
</dbReference>
<dbReference type="HAMAP" id="MF_00972">
    <property type="entry name" value="tRNA_aden_deaminase"/>
    <property type="match status" value="1"/>
</dbReference>
<dbReference type="GO" id="GO:0008270">
    <property type="term" value="F:zinc ion binding"/>
    <property type="evidence" value="ECO:0007669"/>
    <property type="project" value="UniProtKB-UniRule"/>
</dbReference>
<dbReference type="Pfam" id="PF00383">
    <property type="entry name" value="dCMP_cyt_deam_1"/>
    <property type="match status" value="1"/>
</dbReference>
<feature type="binding site" evidence="8">
    <location>
        <position position="85"/>
    </location>
    <ligand>
        <name>Zn(2+)</name>
        <dbReference type="ChEBI" id="CHEBI:29105"/>
        <note>catalytic</note>
    </ligand>
</feature>
<dbReference type="PROSITE" id="PS51747">
    <property type="entry name" value="CYT_DCMP_DEAMINASES_2"/>
    <property type="match status" value="1"/>
</dbReference>
<organism evidence="10 11">
    <name type="scientific">Marinospirillum celere</name>
    <dbReference type="NCBI Taxonomy" id="1122252"/>
    <lineage>
        <taxon>Bacteria</taxon>
        <taxon>Pseudomonadati</taxon>
        <taxon>Pseudomonadota</taxon>
        <taxon>Gammaproteobacteria</taxon>
        <taxon>Oceanospirillales</taxon>
        <taxon>Oceanospirillaceae</taxon>
        <taxon>Marinospirillum</taxon>
    </lineage>
</organism>
<dbReference type="PANTHER" id="PTHR11079:SF202">
    <property type="entry name" value="TRNA-SPECIFIC ADENOSINE DEAMINASE"/>
    <property type="match status" value="1"/>
</dbReference>
<feature type="binding site" evidence="8">
    <location>
        <position position="55"/>
    </location>
    <ligand>
        <name>Zn(2+)</name>
        <dbReference type="ChEBI" id="CHEBI:29105"/>
        <note>catalytic</note>
    </ligand>
</feature>
<reference evidence="10 11" key="1">
    <citation type="submission" date="2016-10" db="EMBL/GenBank/DDBJ databases">
        <authorList>
            <person name="de Groot N.N."/>
        </authorList>
    </citation>
    <scope>NUCLEOTIDE SEQUENCE [LARGE SCALE GENOMIC DNA]</scope>
    <source>
        <strain evidence="10 11">DSM 18438</strain>
    </source>
</reference>
<dbReference type="SUPFAM" id="SSF53927">
    <property type="entry name" value="Cytidine deaminase-like"/>
    <property type="match status" value="1"/>
</dbReference>
<comment type="subunit">
    <text evidence="2 8">Homodimer.</text>
</comment>
<proteinExistence type="inferred from homology"/>
<dbReference type="RefSeq" id="WP_342713692.1">
    <property type="nucleotide sequence ID" value="NZ_FOLH01000004.1"/>
</dbReference>
<keyword evidence="5 8" id="KW-0378">Hydrolase</keyword>
<feature type="active site" description="Proton donor" evidence="8">
    <location>
        <position position="57"/>
    </location>
</feature>
<evidence type="ECO:0000313" key="11">
    <source>
        <dbReference type="Proteomes" id="UP000199058"/>
    </source>
</evidence>
<dbReference type="InterPro" id="IPR016192">
    <property type="entry name" value="APOBEC/CMP_deaminase_Zn-bd"/>
</dbReference>
<evidence type="ECO:0000256" key="5">
    <source>
        <dbReference type="ARBA" id="ARBA00022801"/>
    </source>
</evidence>
<dbReference type="AlphaFoldDB" id="A0A1I1HRS7"/>
<accession>A0A1I1HRS7</accession>
<feature type="domain" description="CMP/dCMP-type deaminase" evidence="9">
    <location>
        <begin position="3"/>
        <end position="115"/>
    </location>
</feature>
<dbReference type="InterPro" id="IPR016193">
    <property type="entry name" value="Cytidine_deaminase-like"/>
</dbReference>
<keyword evidence="3 8" id="KW-0819">tRNA processing</keyword>
<keyword evidence="4 8" id="KW-0479">Metal-binding</keyword>
<evidence type="ECO:0000256" key="7">
    <source>
        <dbReference type="ARBA" id="ARBA00048045"/>
    </source>
</evidence>
<dbReference type="NCBIfam" id="NF008113">
    <property type="entry name" value="PRK10860.1"/>
    <property type="match status" value="1"/>
</dbReference>
<evidence type="ECO:0000256" key="3">
    <source>
        <dbReference type="ARBA" id="ARBA00022694"/>
    </source>
</evidence>
<evidence type="ECO:0000256" key="2">
    <source>
        <dbReference type="ARBA" id="ARBA00011738"/>
    </source>
</evidence>
<keyword evidence="11" id="KW-1185">Reference proteome</keyword>
<dbReference type="Proteomes" id="UP000199058">
    <property type="component" value="Unassembled WGS sequence"/>
</dbReference>
<dbReference type="CDD" id="cd01285">
    <property type="entry name" value="nucleoside_deaminase"/>
    <property type="match status" value="1"/>
</dbReference>
<dbReference type="PANTHER" id="PTHR11079">
    <property type="entry name" value="CYTOSINE DEAMINASE FAMILY MEMBER"/>
    <property type="match status" value="1"/>
</dbReference>
<dbReference type="Gene3D" id="3.40.140.10">
    <property type="entry name" value="Cytidine Deaminase, domain 2"/>
    <property type="match status" value="1"/>
</dbReference>
<name>A0A1I1HRS7_9GAMM</name>
<dbReference type="STRING" id="1122252.SAMN05660443_1984"/>
<keyword evidence="6 8" id="KW-0862">Zinc</keyword>
<evidence type="ECO:0000259" key="9">
    <source>
        <dbReference type="PROSITE" id="PS51747"/>
    </source>
</evidence>